<sequence length="392" mass="45114">MEERQRQKRRLSSANIRTNDTSMMMMVTSKSSHKLHGYKGPLCFTSPEDPDRISPTTASASTVTTVITSQYNESSSEEDINKSTYNPSTTTTFVPNSTSATFEPDDEPLVEPWKDEIEENVLPFKFITKFITDFFIFSFLKKEKKMVENPDMNEIMTNLEIFVTSPARRNVTYKCRITRDKKGVDRGIYPTYYLHLEKDEEKRIFLLAARKRKKSTTANYLISIDPTDLKRYGNSFVGKVRSNALGTQFTLYDNGENPKKSWVIGDSVRQELAAVIYDTNVLGFKGPRKMTEQESILERWKSRKADDLIAMHNKSPVWNEDTQSYVLNFYGRVTQPSVKNFQIIHDADPKYIVMQFGRIGYDVFTMDFRYPLSALQAFGIAMTSFHGKIACE</sequence>
<reference evidence="5 6" key="2">
    <citation type="submission" date="2018-11" db="EMBL/GenBank/DDBJ databases">
        <authorList>
            <consortium name="Pathogen Informatics"/>
        </authorList>
    </citation>
    <scope>NUCLEOTIDE SEQUENCE [LARGE SCALE GENOMIC DNA]</scope>
</reference>
<evidence type="ECO:0000313" key="7">
    <source>
        <dbReference type="WBParaSite" id="BPAG_0001164101-mRNA-1"/>
    </source>
</evidence>
<dbReference type="WBParaSite" id="BPAG_0001164101-mRNA-1">
    <property type="protein sequence ID" value="BPAG_0001164101-mRNA-1"/>
    <property type="gene ID" value="BPAG_0001164101"/>
</dbReference>
<evidence type="ECO:0000256" key="1">
    <source>
        <dbReference type="ARBA" id="ARBA00004496"/>
    </source>
</evidence>
<comment type="subcellular location">
    <subcellularLocation>
        <location evidence="1">Cytoplasm</location>
    </subcellularLocation>
</comment>
<protein>
    <submittedName>
        <fullName evidence="7">Tub domain-containing protein</fullName>
    </submittedName>
</protein>
<dbReference type="InterPro" id="IPR018066">
    <property type="entry name" value="Tubby_C_CS"/>
</dbReference>
<name>A0A158PRZ1_BRUPA</name>
<evidence type="ECO:0000313" key="6">
    <source>
        <dbReference type="Proteomes" id="UP000278627"/>
    </source>
</evidence>
<dbReference type="PRINTS" id="PR01573">
    <property type="entry name" value="SUPERTUBBY"/>
</dbReference>
<keyword evidence="3" id="KW-0963">Cytoplasm</keyword>
<feature type="domain" description="Tubby C-terminal" evidence="4">
    <location>
        <begin position="164"/>
        <end position="291"/>
    </location>
</feature>
<evidence type="ECO:0000259" key="4">
    <source>
        <dbReference type="Pfam" id="PF01167"/>
    </source>
</evidence>
<dbReference type="EMBL" id="UZAD01013239">
    <property type="protein sequence ID" value="VDN92789.1"/>
    <property type="molecule type" value="Genomic_DNA"/>
</dbReference>
<feature type="domain" description="Tubby C-terminal" evidence="4">
    <location>
        <begin position="292"/>
        <end position="386"/>
    </location>
</feature>
<reference evidence="7" key="1">
    <citation type="submission" date="2016-04" db="UniProtKB">
        <authorList>
            <consortium name="WormBaseParasite"/>
        </authorList>
    </citation>
    <scope>IDENTIFICATION</scope>
</reference>
<dbReference type="GO" id="GO:0061512">
    <property type="term" value="P:protein localization to cilium"/>
    <property type="evidence" value="ECO:0007669"/>
    <property type="project" value="TreeGrafter"/>
</dbReference>
<accession>A0A158PRZ1</accession>
<dbReference type="PROSITE" id="PS01201">
    <property type="entry name" value="TUB_2"/>
    <property type="match status" value="1"/>
</dbReference>
<dbReference type="InterPro" id="IPR025659">
    <property type="entry name" value="Tubby-like_C"/>
</dbReference>
<evidence type="ECO:0000256" key="2">
    <source>
        <dbReference type="ARBA" id="ARBA00007129"/>
    </source>
</evidence>
<dbReference type="STRING" id="6280.A0A158PRZ1"/>
<dbReference type="InterPro" id="IPR000007">
    <property type="entry name" value="Tubby_C"/>
</dbReference>
<dbReference type="GO" id="GO:0005737">
    <property type="term" value="C:cytoplasm"/>
    <property type="evidence" value="ECO:0007669"/>
    <property type="project" value="UniProtKB-SubCell"/>
</dbReference>
<dbReference type="Gene3D" id="3.20.90.10">
    <property type="entry name" value="Tubby Protein, Chain A"/>
    <property type="match status" value="1"/>
</dbReference>
<dbReference type="Pfam" id="PF01167">
    <property type="entry name" value="Tub"/>
    <property type="match status" value="2"/>
</dbReference>
<evidence type="ECO:0000313" key="5">
    <source>
        <dbReference type="EMBL" id="VDN92789.1"/>
    </source>
</evidence>
<dbReference type="SUPFAM" id="SSF54518">
    <property type="entry name" value="Tubby C-terminal domain-like"/>
    <property type="match status" value="1"/>
</dbReference>
<dbReference type="PANTHER" id="PTHR16517:SF7">
    <property type="entry name" value="PROTEIN KING TUBBY"/>
    <property type="match status" value="1"/>
</dbReference>
<proteinExistence type="inferred from homology"/>
<dbReference type="PANTHER" id="PTHR16517">
    <property type="entry name" value="TUBBY-RELATED"/>
    <property type="match status" value="1"/>
</dbReference>
<gene>
    <name evidence="5" type="ORF">BPAG_LOCUS11603</name>
</gene>
<dbReference type="GO" id="GO:0005929">
    <property type="term" value="C:cilium"/>
    <property type="evidence" value="ECO:0007669"/>
    <property type="project" value="TreeGrafter"/>
</dbReference>
<dbReference type="Proteomes" id="UP000278627">
    <property type="component" value="Unassembled WGS sequence"/>
</dbReference>
<evidence type="ECO:0000256" key="3">
    <source>
        <dbReference type="ARBA" id="ARBA00022490"/>
    </source>
</evidence>
<organism evidence="7">
    <name type="scientific">Brugia pahangi</name>
    <name type="common">Filarial nematode worm</name>
    <dbReference type="NCBI Taxonomy" id="6280"/>
    <lineage>
        <taxon>Eukaryota</taxon>
        <taxon>Metazoa</taxon>
        <taxon>Ecdysozoa</taxon>
        <taxon>Nematoda</taxon>
        <taxon>Chromadorea</taxon>
        <taxon>Rhabditida</taxon>
        <taxon>Spirurina</taxon>
        <taxon>Spiruromorpha</taxon>
        <taxon>Filarioidea</taxon>
        <taxon>Onchocercidae</taxon>
        <taxon>Brugia</taxon>
    </lineage>
</organism>
<keyword evidence="6" id="KW-1185">Reference proteome</keyword>
<comment type="similarity">
    <text evidence="2">Belongs to the TUB family.</text>
</comment>
<dbReference type="AlphaFoldDB" id="A0A158PRZ1"/>